<protein>
    <submittedName>
        <fullName evidence="2">Uncharacterized protein LOC110747834</fullName>
    </submittedName>
</protein>
<accession>A0A6P5RFB3</accession>
<dbReference type="KEGG" id="pavi:110747834"/>
<name>A0A6P5RFB3_PRUAV</name>
<feature type="non-terminal residue" evidence="2">
    <location>
        <position position="155"/>
    </location>
</feature>
<keyword evidence="1" id="KW-1185">Reference proteome</keyword>
<gene>
    <name evidence="2" type="primary">LOC110747834</name>
</gene>
<dbReference type="Proteomes" id="UP000515124">
    <property type="component" value="Unplaced"/>
</dbReference>
<organism evidence="1 2">
    <name type="scientific">Prunus avium</name>
    <name type="common">Cherry</name>
    <name type="synonym">Cerasus avium</name>
    <dbReference type="NCBI Taxonomy" id="42229"/>
    <lineage>
        <taxon>Eukaryota</taxon>
        <taxon>Viridiplantae</taxon>
        <taxon>Streptophyta</taxon>
        <taxon>Embryophyta</taxon>
        <taxon>Tracheophyta</taxon>
        <taxon>Spermatophyta</taxon>
        <taxon>Magnoliopsida</taxon>
        <taxon>eudicotyledons</taxon>
        <taxon>Gunneridae</taxon>
        <taxon>Pentapetalae</taxon>
        <taxon>rosids</taxon>
        <taxon>fabids</taxon>
        <taxon>Rosales</taxon>
        <taxon>Rosaceae</taxon>
        <taxon>Amygdaloideae</taxon>
        <taxon>Amygdaleae</taxon>
        <taxon>Prunus</taxon>
    </lineage>
</organism>
<dbReference type="RefSeq" id="XP_021803615.1">
    <property type="nucleotide sequence ID" value="XM_021947923.1"/>
</dbReference>
<dbReference type="AlphaFoldDB" id="A0A6P5RFB3"/>
<dbReference type="PANTHER" id="PTHR35317:SF42">
    <property type="entry name" value="RETROTRANSPOSON GAG DOMAIN-CONTAINING PROTEIN"/>
    <property type="match status" value="1"/>
</dbReference>
<reference evidence="2" key="1">
    <citation type="submission" date="2025-08" db="UniProtKB">
        <authorList>
            <consortium name="RefSeq"/>
        </authorList>
    </citation>
    <scope>IDENTIFICATION</scope>
</reference>
<dbReference type="GeneID" id="110747834"/>
<dbReference type="Pfam" id="PF14223">
    <property type="entry name" value="Retrotran_gag_2"/>
    <property type="match status" value="1"/>
</dbReference>
<dbReference type="Gramene" id="Pav_co4002395.1_g010.1.br:mrna">
    <property type="protein sequence ID" value="Pav_co4002395.1_g010.1.br:mrna"/>
    <property type="gene ID" value="Pav_co4002395.1_g010.1.br"/>
</dbReference>
<proteinExistence type="predicted"/>
<evidence type="ECO:0000313" key="2">
    <source>
        <dbReference type="RefSeq" id="XP_021803615.1"/>
    </source>
</evidence>
<dbReference type="PANTHER" id="PTHR35317">
    <property type="entry name" value="OS04G0629600 PROTEIN"/>
    <property type="match status" value="1"/>
</dbReference>
<evidence type="ECO:0000313" key="1">
    <source>
        <dbReference type="Proteomes" id="UP000515124"/>
    </source>
</evidence>
<sequence length="155" mass="17168">MAAENQVNHNSIETLIGSNYKKWKEDLEIALGLLDYEMALEEDAPVVPAANASAEVKNKYAKWIKANKMAILIMKRSISPSVKGSITTSENAKDFLKSIGEFFQESKKAEIGTLMGQLTDVKYNGEGCVRTHILNMLDIGNKLKALNVNVDETMM</sequence>